<evidence type="ECO:0000313" key="1">
    <source>
        <dbReference type="EMBL" id="CAK5081024.1"/>
    </source>
</evidence>
<keyword evidence="2" id="KW-1185">Reference proteome</keyword>
<comment type="caution">
    <text evidence="1">The sequence shown here is derived from an EMBL/GenBank/DDBJ whole genome shotgun (WGS) entry which is preliminary data.</text>
</comment>
<dbReference type="Proteomes" id="UP001497535">
    <property type="component" value="Unassembled WGS sequence"/>
</dbReference>
<sequence length="93" mass="10480">MGKNKFSPQQNENGQKYIFNKIQNETKKLFLDKVQNEKFLPLSAPGPFFIFGILWPHVLFGRSVGILLASILAASYFAILCIVLGLFEVGIFD</sequence>
<accession>A0ACB0ZPX3</accession>
<dbReference type="EMBL" id="CAVMJV010000043">
    <property type="protein sequence ID" value="CAK5081024.1"/>
    <property type="molecule type" value="Genomic_DNA"/>
</dbReference>
<evidence type="ECO:0000313" key="2">
    <source>
        <dbReference type="Proteomes" id="UP001497535"/>
    </source>
</evidence>
<organism evidence="1 2">
    <name type="scientific">Meloidogyne enterolobii</name>
    <name type="common">Root-knot nematode worm</name>
    <name type="synonym">Meloidogyne mayaguensis</name>
    <dbReference type="NCBI Taxonomy" id="390850"/>
    <lineage>
        <taxon>Eukaryota</taxon>
        <taxon>Metazoa</taxon>
        <taxon>Ecdysozoa</taxon>
        <taxon>Nematoda</taxon>
        <taxon>Chromadorea</taxon>
        <taxon>Rhabditida</taxon>
        <taxon>Tylenchina</taxon>
        <taxon>Tylenchomorpha</taxon>
        <taxon>Tylenchoidea</taxon>
        <taxon>Meloidogynidae</taxon>
        <taxon>Meloidogyninae</taxon>
        <taxon>Meloidogyne</taxon>
    </lineage>
</organism>
<protein>
    <submittedName>
        <fullName evidence="1">Uncharacterized protein</fullName>
    </submittedName>
</protein>
<proteinExistence type="predicted"/>
<name>A0ACB0ZPX3_MELEN</name>
<gene>
    <name evidence="1" type="ORF">MENTE1834_LOCUS28237</name>
</gene>
<reference evidence="1" key="1">
    <citation type="submission" date="2023-11" db="EMBL/GenBank/DDBJ databases">
        <authorList>
            <person name="Poullet M."/>
        </authorList>
    </citation>
    <scope>NUCLEOTIDE SEQUENCE</scope>
    <source>
        <strain evidence="1">E1834</strain>
    </source>
</reference>